<gene>
    <name evidence="1" type="ORF">SI7747_05006856</name>
</gene>
<evidence type="ECO:0000313" key="2">
    <source>
        <dbReference type="Proteomes" id="UP001189122"/>
    </source>
</evidence>
<evidence type="ECO:0000313" key="1">
    <source>
        <dbReference type="EMBL" id="CAA2620687.1"/>
    </source>
</evidence>
<reference evidence="1 2" key="1">
    <citation type="submission" date="2019-12" db="EMBL/GenBank/DDBJ databases">
        <authorList>
            <person name="Scholz U."/>
            <person name="Mascher M."/>
            <person name="Fiebig A."/>
        </authorList>
    </citation>
    <scope>NUCLEOTIDE SEQUENCE</scope>
</reference>
<accession>A0A7I8ISD8</accession>
<dbReference type="EMBL" id="LR743592">
    <property type="protein sequence ID" value="CAA2620687.1"/>
    <property type="molecule type" value="Genomic_DNA"/>
</dbReference>
<keyword evidence="2" id="KW-1185">Reference proteome</keyword>
<dbReference type="Proteomes" id="UP001189122">
    <property type="component" value="Unassembled WGS sequence"/>
</dbReference>
<organism evidence="1">
    <name type="scientific">Spirodela intermedia</name>
    <name type="common">Intermediate duckweed</name>
    <dbReference type="NCBI Taxonomy" id="51605"/>
    <lineage>
        <taxon>Eukaryota</taxon>
        <taxon>Viridiplantae</taxon>
        <taxon>Streptophyta</taxon>
        <taxon>Embryophyta</taxon>
        <taxon>Tracheophyta</taxon>
        <taxon>Spermatophyta</taxon>
        <taxon>Magnoliopsida</taxon>
        <taxon>Liliopsida</taxon>
        <taxon>Araceae</taxon>
        <taxon>Lemnoideae</taxon>
        <taxon>Spirodela</taxon>
    </lineage>
</organism>
<sequence>MQHLRSKFPPTLSLSLSLSLDHLSEKISSFSFST</sequence>
<dbReference type="AlphaFoldDB" id="A0A7I8ISD8"/>
<dbReference type="EMBL" id="CACRZD030000005">
    <property type="protein sequence ID" value="CAA6660439.1"/>
    <property type="molecule type" value="Genomic_DNA"/>
</dbReference>
<name>A0A7I8ISD8_SPIIN</name>
<proteinExistence type="predicted"/>
<protein>
    <submittedName>
        <fullName evidence="1">Uncharacterized protein</fullName>
    </submittedName>
</protein>